<dbReference type="InterPro" id="IPR001750">
    <property type="entry name" value="ND/Mrp_TM"/>
</dbReference>
<feature type="transmembrane region" description="Helical" evidence="8">
    <location>
        <begin position="30"/>
        <end position="49"/>
    </location>
</feature>
<feature type="transmembrane region" description="Helical" evidence="8">
    <location>
        <begin position="276"/>
        <end position="296"/>
    </location>
</feature>
<dbReference type="Pfam" id="PF00361">
    <property type="entry name" value="Proton_antipo_M"/>
    <property type="match status" value="1"/>
</dbReference>
<dbReference type="InterPro" id="IPR003918">
    <property type="entry name" value="NADH_UbQ_OxRdtase"/>
</dbReference>
<evidence type="ECO:0000256" key="6">
    <source>
        <dbReference type="ARBA" id="ARBA00023136"/>
    </source>
</evidence>
<comment type="similarity">
    <text evidence="2">Belongs to the CPA3 antiporters (TC 2.A.63) subunit D family.</text>
</comment>
<evidence type="ECO:0000256" key="4">
    <source>
        <dbReference type="ARBA" id="ARBA00022692"/>
    </source>
</evidence>
<dbReference type="PANTHER" id="PTHR42703:SF1">
    <property type="entry name" value="NA(+)_H(+) ANTIPORTER SUBUNIT D1"/>
    <property type="match status" value="1"/>
</dbReference>
<dbReference type="EMBL" id="QNTU01000007">
    <property type="protein sequence ID" value="RBI66982.1"/>
    <property type="molecule type" value="Genomic_DNA"/>
</dbReference>
<dbReference type="InterPro" id="IPR050586">
    <property type="entry name" value="CPA3_Na-H_Antiporter_D"/>
</dbReference>
<feature type="transmembrane region" description="Helical" evidence="8">
    <location>
        <begin position="69"/>
        <end position="95"/>
    </location>
</feature>
<organism evidence="10 11">
    <name type="scientific">Vreelandella sulfidaeris</name>
    <dbReference type="NCBI Taxonomy" id="115553"/>
    <lineage>
        <taxon>Bacteria</taxon>
        <taxon>Pseudomonadati</taxon>
        <taxon>Pseudomonadota</taxon>
        <taxon>Gammaproteobacteria</taxon>
        <taxon>Oceanospirillales</taxon>
        <taxon>Halomonadaceae</taxon>
        <taxon>Vreelandella</taxon>
    </lineage>
</organism>
<evidence type="ECO:0000313" key="10">
    <source>
        <dbReference type="EMBL" id="RBI66982.1"/>
    </source>
</evidence>
<comment type="subcellular location">
    <subcellularLocation>
        <location evidence="1">Cell membrane</location>
        <topology evidence="1">Multi-pass membrane protein</topology>
    </subcellularLocation>
    <subcellularLocation>
        <location evidence="7">Membrane</location>
        <topology evidence="7">Multi-pass membrane protein</topology>
    </subcellularLocation>
</comment>
<dbReference type="GO" id="GO:0005886">
    <property type="term" value="C:plasma membrane"/>
    <property type="evidence" value="ECO:0007669"/>
    <property type="project" value="UniProtKB-SubCell"/>
</dbReference>
<keyword evidence="11" id="KW-1185">Reference proteome</keyword>
<comment type="caution">
    <text evidence="10">The sequence shown here is derived from an EMBL/GenBank/DDBJ whole genome shotgun (WGS) entry which is preliminary data.</text>
</comment>
<feature type="transmembrane region" description="Helical" evidence="8">
    <location>
        <begin position="308"/>
        <end position="331"/>
    </location>
</feature>
<keyword evidence="3" id="KW-1003">Cell membrane</keyword>
<dbReference type="GO" id="GO:0042773">
    <property type="term" value="P:ATP synthesis coupled electron transport"/>
    <property type="evidence" value="ECO:0007669"/>
    <property type="project" value="InterPro"/>
</dbReference>
<feature type="domain" description="NADH:quinone oxidoreductase/Mrp antiporter transmembrane" evidence="9">
    <location>
        <begin position="128"/>
        <end position="413"/>
    </location>
</feature>
<dbReference type="RefSeq" id="WP_113270046.1">
    <property type="nucleotide sequence ID" value="NZ_QNTU01000007.1"/>
</dbReference>
<dbReference type="PANTHER" id="PTHR42703">
    <property type="entry name" value="NADH DEHYDROGENASE"/>
    <property type="match status" value="1"/>
</dbReference>
<feature type="transmembrane region" description="Helical" evidence="8">
    <location>
        <begin position="402"/>
        <end position="423"/>
    </location>
</feature>
<feature type="transmembrane region" description="Helical" evidence="8">
    <location>
        <begin position="132"/>
        <end position="150"/>
    </location>
</feature>
<feature type="transmembrane region" description="Helical" evidence="8">
    <location>
        <begin position="204"/>
        <end position="229"/>
    </location>
</feature>
<feature type="transmembrane region" description="Helical" evidence="8">
    <location>
        <begin position="162"/>
        <end position="184"/>
    </location>
</feature>
<accession>A0A365TMA7</accession>
<feature type="transmembrane region" description="Helical" evidence="8">
    <location>
        <begin position="368"/>
        <end position="390"/>
    </location>
</feature>
<dbReference type="OrthoDB" id="9768329at2"/>
<evidence type="ECO:0000256" key="1">
    <source>
        <dbReference type="ARBA" id="ARBA00004651"/>
    </source>
</evidence>
<name>A0A365TMA7_9GAMM</name>
<evidence type="ECO:0000313" key="11">
    <source>
        <dbReference type="Proteomes" id="UP000252204"/>
    </source>
</evidence>
<feature type="transmembrane region" description="Helical" evidence="8">
    <location>
        <begin position="459"/>
        <end position="479"/>
    </location>
</feature>
<evidence type="ECO:0000256" key="7">
    <source>
        <dbReference type="RuleBase" id="RU000320"/>
    </source>
</evidence>
<dbReference type="PRINTS" id="PR01437">
    <property type="entry name" value="NUOXDRDTASE4"/>
</dbReference>
<reference evidence="11" key="1">
    <citation type="submission" date="2018-06" db="EMBL/GenBank/DDBJ databases">
        <title>Whole genome sequencing of four bacterial strains from South Shetland trench revealing bio-synthetic gene clusters.</title>
        <authorList>
            <person name="Abdel-Mageed W.M."/>
            <person name="Lehri B."/>
            <person name="Jarmusch S."/>
            <person name="Miranda K."/>
            <person name="Goodfellow M."/>
            <person name="Jaspars M."/>
            <person name="Karlyshev A.V."/>
        </authorList>
    </citation>
    <scope>NUCLEOTIDE SEQUENCE [LARGE SCALE GENOMIC DNA]</scope>
    <source>
        <strain evidence="11">SST4</strain>
    </source>
</reference>
<evidence type="ECO:0000256" key="8">
    <source>
        <dbReference type="SAM" id="Phobius"/>
    </source>
</evidence>
<feature type="transmembrane region" description="Helical" evidence="8">
    <location>
        <begin position="6"/>
        <end position="23"/>
    </location>
</feature>
<proteinExistence type="inferred from homology"/>
<evidence type="ECO:0000256" key="5">
    <source>
        <dbReference type="ARBA" id="ARBA00022989"/>
    </source>
</evidence>
<dbReference type="AlphaFoldDB" id="A0A365TMA7"/>
<evidence type="ECO:0000256" key="3">
    <source>
        <dbReference type="ARBA" id="ARBA00022475"/>
    </source>
</evidence>
<evidence type="ECO:0000259" key="9">
    <source>
        <dbReference type="Pfam" id="PF00361"/>
    </source>
</evidence>
<evidence type="ECO:0000256" key="2">
    <source>
        <dbReference type="ARBA" id="ARBA00005346"/>
    </source>
</evidence>
<dbReference type="GO" id="GO:0008137">
    <property type="term" value="F:NADH dehydrogenase (ubiquinone) activity"/>
    <property type="evidence" value="ECO:0007669"/>
    <property type="project" value="InterPro"/>
</dbReference>
<keyword evidence="4 7" id="KW-0812">Transmembrane</keyword>
<keyword evidence="6 8" id="KW-0472">Membrane</keyword>
<feature type="transmembrane region" description="Helical" evidence="8">
    <location>
        <begin position="241"/>
        <end position="264"/>
    </location>
</feature>
<sequence>MRPEVALPVLLPLLSGAISLLFWRSRPMQRFVAVAGNIALLIVSLWLFVSTLSDGYVTMQMGSWPAPFGITLIADLLSAVMVLMTAIIGLAMGIYSLATTGRGHEKFGYYPLMHLLLAGVMGAFLTGDIFNLYVWFEVMLVASFALLILGGERAQMEGAIKYVTLNLLASVIFLSAVGLLYGMVGTLNMADIALRMDEAEHTGMVEVLAVMFMVAFGIKSAAFPLFFWLPASYHTPPVAVSALFAGLLTKVGVYAMFRVFTLIFDQTMGYLQDIMLWGAVFTMVTGVLGAAAQYEFRRILSFHIVSQIGYMILGLALYTPLAIAGGVFAIVHNMVVKTNLFLISGITHRLQGTYQLKKMGGLYRERPWLAVAFFVSAFSLAGVPPLSGFFAKFVIVRAGLEIEAYVVTGIALAVGLMTLYSMVKIWNEVFWKSLPEDNQVPETATPTGDDGRLLKPSLWMMYSPVMVLALCSLMIGVLAEPIMWVMMAIGDQLYEPSGYVEAVLGASASADDVLLEPAATAEEEPEVEAGEMTP</sequence>
<gene>
    <name evidence="10" type="ORF">DQ400_12370</name>
</gene>
<dbReference type="Proteomes" id="UP000252204">
    <property type="component" value="Unassembled WGS sequence"/>
</dbReference>
<dbReference type="NCBIfam" id="NF009306">
    <property type="entry name" value="PRK12663.1"/>
    <property type="match status" value="1"/>
</dbReference>
<feature type="transmembrane region" description="Helical" evidence="8">
    <location>
        <begin position="107"/>
        <end position="126"/>
    </location>
</feature>
<protein>
    <submittedName>
        <fullName evidence="10">Na+/H+ antiporter subunit D</fullName>
    </submittedName>
</protein>
<keyword evidence="5 8" id="KW-1133">Transmembrane helix</keyword>